<evidence type="ECO:0000313" key="1">
    <source>
        <dbReference type="EMBL" id="TKR82465.1"/>
    </source>
</evidence>
<proteinExistence type="predicted"/>
<dbReference type="Proteomes" id="UP000298663">
    <property type="component" value="Unassembled WGS sequence"/>
</dbReference>
<comment type="caution">
    <text evidence="1">The sequence shown here is derived from an EMBL/GenBank/DDBJ whole genome shotgun (WGS) entry which is preliminary data.</text>
</comment>
<organism evidence="1 2">
    <name type="scientific">Steinernema carpocapsae</name>
    <name type="common">Entomopathogenic nematode</name>
    <dbReference type="NCBI Taxonomy" id="34508"/>
    <lineage>
        <taxon>Eukaryota</taxon>
        <taxon>Metazoa</taxon>
        <taxon>Ecdysozoa</taxon>
        <taxon>Nematoda</taxon>
        <taxon>Chromadorea</taxon>
        <taxon>Rhabditida</taxon>
        <taxon>Tylenchina</taxon>
        <taxon>Panagrolaimomorpha</taxon>
        <taxon>Strongyloidoidea</taxon>
        <taxon>Steinernematidae</taxon>
        <taxon>Steinernema</taxon>
    </lineage>
</organism>
<sequence length="274" mass="31255">MSELGFPDPAATGDEADTNDELEEVDSAASVETCEPILLKLTQEVLQVVMAYLEPEDQLRLAETSTDAYNAYKAHKNSITHFALKHLKDDLQGEYIGGYVYTTYTWCEYVLSVIFDTNIGNLREVDLSPMRGKVIEFLYDFIKSYPNKVPENALDVFSNVTRFVLPTGIVDWKDMDRLAEMCPNVREIGITAINVELRTYKSLYDLIEDLELPPSKFANLCSYDEQLRQKRKDPSWVTYLTVALRKRFPSFVKLTIRHEKKAPSKAEKNEAVGS</sequence>
<gene>
    <name evidence="1" type="ORF">L596_016185</name>
</gene>
<accession>A0A4V6XW95</accession>
<name>A0A4V6XW95_STECR</name>
<dbReference type="AlphaFoldDB" id="A0A4V6XW95"/>
<dbReference type="EMBL" id="AZBU02000004">
    <property type="protein sequence ID" value="TKR82465.1"/>
    <property type="molecule type" value="Genomic_DNA"/>
</dbReference>
<evidence type="ECO:0000313" key="2">
    <source>
        <dbReference type="Proteomes" id="UP000298663"/>
    </source>
</evidence>
<evidence type="ECO:0008006" key="3">
    <source>
        <dbReference type="Google" id="ProtNLM"/>
    </source>
</evidence>
<reference evidence="1 2" key="2">
    <citation type="journal article" date="2019" name="G3 (Bethesda)">
        <title>Hybrid Assembly of the Genome of the Entomopathogenic Nematode Steinernema carpocapsae Identifies the X-Chromosome.</title>
        <authorList>
            <person name="Serra L."/>
            <person name="Macchietto M."/>
            <person name="Macias-Munoz A."/>
            <person name="McGill C.J."/>
            <person name="Rodriguez I.M."/>
            <person name="Rodriguez B."/>
            <person name="Murad R."/>
            <person name="Mortazavi A."/>
        </authorList>
    </citation>
    <scope>NUCLEOTIDE SEQUENCE [LARGE SCALE GENOMIC DNA]</scope>
    <source>
        <strain evidence="1 2">ALL</strain>
    </source>
</reference>
<keyword evidence="2" id="KW-1185">Reference proteome</keyword>
<protein>
    <recommendedName>
        <fullName evidence="3">F-box domain-containing protein</fullName>
    </recommendedName>
</protein>
<reference evidence="1 2" key="1">
    <citation type="journal article" date="2015" name="Genome Biol.">
        <title>Comparative genomics of Steinernema reveals deeply conserved gene regulatory networks.</title>
        <authorList>
            <person name="Dillman A.R."/>
            <person name="Macchietto M."/>
            <person name="Porter C.F."/>
            <person name="Rogers A."/>
            <person name="Williams B."/>
            <person name="Antoshechkin I."/>
            <person name="Lee M.M."/>
            <person name="Goodwin Z."/>
            <person name="Lu X."/>
            <person name="Lewis E.E."/>
            <person name="Goodrich-Blair H."/>
            <person name="Stock S.P."/>
            <person name="Adams B.J."/>
            <person name="Sternberg P.W."/>
            <person name="Mortazavi A."/>
        </authorList>
    </citation>
    <scope>NUCLEOTIDE SEQUENCE [LARGE SCALE GENOMIC DNA]</scope>
    <source>
        <strain evidence="1 2">ALL</strain>
    </source>
</reference>